<comment type="miscellaneous">
    <text evidence="3">The reaction proceeds via a thioester-linked acyl-enzyme intermediate.</text>
</comment>
<organism evidence="5 6">
    <name type="scientific">Oceanobacillus profundus</name>
    <dbReference type="NCBI Taxonomy" id="372463"/>
    <lineage>
        <taxon>Bacteria</taxon>
        <taxon>Bacillati</taxon>
        <taxon>Bacillota</taxon>
        <taxon>Bacilli</taxon>
        <taxon>Bacillales</taxon>
        <taxon>Bacillaceae</taxon>
        <taxon>Oceanobacillus</taxon>
    </lineage>
</organism>
<comment type="caution">
    <text evidence="5">The sequence shown here is derived from an EMBL/GenBank/DDBJ whole genome shotgun (WGS) entry which is preliminary data.</text>
</comment>
<dbReference type="EC" id="2.3.1.204" evidence="3"/>
<dbReference type="InterPro" id="IPR024897">
    <property type="entry name" value="LipL"/>
</dbReference>
<feature type="site" description="Lowers pKa of active site Cys" evidence="3">
    <location>
        <position position="164"/>
    </location>
</feature>
<feature type="domain" description="BPL/LPL catalytic" evidence="4">
    <location>
        <begin position="48"/>
        <end position="232"/>
    </location>
</feature>
<dbReference type="PANTHER" id="PTHR43679">
    <property type="entry name" value="OCTANOYLTRANSFERASE LIPM-RELATED"/>
    <property type="match status" value="1"/>
</dbReference>
<accession>A0A417YNL7</accession>
<dbReference type="HAMAP" id="MF_02119">
    <property type="entry name" value="LipL"/>
    <property type="match status" value="1"/>
</dbReference>
<dbReference type="CDD" id="cd16443">
    <property type="entry name" value="LplA"/>
    <property type="match status" value="1"/>
</dbReference>
<dbReference type="PANTHER" id="PTHR43679:SF2">
    <property type="entry name" value="OCTANOYL-[GCVH]:PROTEIN N-OCTANOYLTRANSFERASE"/>
    <property type="match status" value="1"/>
</dbReference>
<dbReference type="SUPFAM" id="SSF55681">
    <property type="entry name" value="Class II aaRS and biotin synthetases"/>
    <property type="match status" value="1"/>
</dbReference>
<reference evidence="5 6" key="1">
    <citation type="journal article" date="2007" name="Int. J. Syst. Evol. Microbiol.">
        <title>Oceanobacillus profundus sp. nov., isolated from a deep-sea sediment core.</title>
        <authorList>
            <person name="Kim Y.G."/>
            <person name="Choi D.H."/>
            <person name="Hyun S."/>
            <person name="Cho B.C."/>
        </authorList>
    </citation>
    <scope>NUCLEOTIDE SEQUENCE [LARGE SCALE GENOMIC DNA]</scope>
    <source>
        <strain evidence="5 6">DSM 18246</strain>
    </source>
</reference>
<dbReference type="Gene3D" id="3.30.930.10">
    <property type="entry name" value="Bira Bifunctional Protein, Domain 2"/>
    <property type="match status" value="1"/>
</dbReference>
<dbReference type="GO" id="GO:0016874">
    <property type="term" value="F:ligase activity"/>
    <property type="evidence" value="ECO:0007669"/>
    <property type="project" value="UniProtKB-KW"/>
</dbReference>
<dbReference type="Pfam" id="PF21948">
    <property type="entry name" value="LplA-B_cat"/>
    <property type="match status" value="1"/>
</dbReference>
<dbReference type="Proteomes" id="UP000285456">
    <property type="component" value="Unassembled WGS sequence"/>
</dbReference>
<name>A0A417YNL7_9BACI</name>
<dbReference type="RefSeq" id="WP_118888485.1">
    <property type="nucleotide sequence ID" value="NZ_JAMAWL010000007.1"/>
</dbReference>
<evidence type="ECO:0000256" key="3">
    <source>
        <dbReference type="HAMAP-Rule" id="MF_02119"/>
    </source>
</evidence>
<dbReference type="InterPro" id="IPR045864">
    <property type="entry name" value="aa-tRNA-synth_II/BPL/LPL"/>
</dbReference>
<gene>
    <name evidence="3" type="primary">lipL</name>
    <name evidence="5" type="ORF">D1B32_01980</name>
</gene>
<dbReference type="InterPro" id="IPR050664">
    <property type="entry name" value="Octanoyltrans_LipM/LipL"/>
</dbReference>
<sequence length="293" mass="32821">MKNWKEIVGQSTLRYFDHSHETIFQQKKYTALTSFAVDDALAVSVSNRTSPSAIRLWVHDKTIVLGIPDARLPFLDEGVQFLAEQGYHVVVRNSGGLAVALDGGVLNISLVIPGVAELSIHDCYEAMVRLVEYMLRDLTTAIKAYEIVGSYCPGDFDLSINGKKFAGISQRRVKDGAAVQIYLDVEGNSKERASLIRDFYAIAKKETETKFIYPSVEPDVMGSLSDLLGVPLTVEDMKKRLYIALQDICEEIVTTPFSNTELNTFEKRYIQMIKRNETVANVQRLEKNNAAEK</sequence>
<comment type="function">
    <text evidence="3">Catalyzes the amidotransfer (transamidation) of the octanoyl moiety from octanoyl-GcvH to the lipoyl domain of the E2 subunit of lipoate-dependent enzymes.</text>
</comment>
<dbReference type="AlphaFoldDB" id="A0A417YNL7"/>
<comment type="catalytic activity">
    <reaction evidence="3">
        <text>N(6)-octanoyl-L-lysyl-[glycine-cleavage complex H protein] + L-lysyl-[lipoyl-carrier protein] = N(6)-octanoyl-L-lysyl-[lipoyl-carrier protein] + L-lysyl-[glycine-cleavage complex H protein]</text>
        <dbReference type="Rhea" id="RHEA:20213"/>
        <dbReference type="Rhea" id="RHEA-COMP:10500"/>
        <dbReference type="Rhea" id="RHEA-COMP:10501"/>
        <dbReference type="Rhea" id="RHEA-COMP:10503"/>
        <dbReference type="Rhea" id="RHEA-COMP:10504"/>
        <dbReference type="ChEBI" id="CHEBI:29969"/>
        <dbReference type="ChEBI" id="CHEBI:78809"/>
        <dbReference type="EC" id="2.3.1.204"/>
    </reaction>
</comment>
<protein>
    <recommendedName>
        <fullName evidence="3">Octanoyl-[GcvH]:protein N-octanoyltransferase</fullName>
        <ecNumber evidence="3">2.3.1.204</ecNumber>
    </recommendedName>
    <alternativeName>
        <fullName evidence="3">Octanoyl-[GcvH]:E2 amidotransferase</fullName>
    </alternativeName>
</protein>
<keyword evidence="5" id="KW-0436">Ligase</keyword>
<dbReference type="GO" id="GO:0009107">
    <property type="term" value="P:lipoate biosynthetic process"/>
    <property type="evidence" value="ECO:0007669"/>
    <property type="project" value="UniProtKB-UniRule"/>
</dbReference>
<dbReference type="GO" id="GO:0033819">
    <property type="term" value="F:lipoyl(octanoyl) transferase activity"/>
    <property type="evidence" value="ECO:0007669"/>
    <property type="project" value="InterPro"/>
</dbReference>
<comment type="pathway">
    <text evidence="3">Protein modification; protein lipoylation via endogenous pathway; protein N(6)-(lipoyl)lysine from octanoyl-[acyl-carrier-protein].</text>
</comment>
<dbReference type="InterPro" id="IPR004143">
    <property type="entry name" value="BPL_LPL_catalytic"/>
</dbReference>
<dbReference type="OrthoDB" id="2080934at2"/>
<evidence type="ECO:0000259" key="4">
    <source>
        <dbReference type="PROSITE" id="PS51733"/>
    </source>
</evidence>
<keyword evidence="1 3" id="KW-0808">Transferase</keyword>
<keyword evidence="2 3" id="KW-0012">Acyltransferase</keyword>
<evidence type="ECO:0000313" key="6">
    <source>
        <dbReference type="Proteomes" id="UP000285456"/>
    </source>
</evidence>
<evidence type="ECO:0000313" key="5">
    <source>
        <dbReference type="EMBL" id="RHW35412.1"/>
    </source>
</evidence>
<dbReference type="PROSITE" id="PS51733">
    <property type="entry name" value="BPL_LPL_CATALYTIC"/>
    <property type="match status" value="1"/>
</dbReference>
<comment type="similarity">
    <text evidence="3">Belongs to the octanoyltransferase LipL family.</text>
</comment>
<evidence type="ECO:0000256" key="1">
    <source>
        <dbReference type="ARBA" id="ARBA00022679"/>
    </source>
</evidence>
<proteinExistence type="inferred from homology"/>
<keyword evidence="6" id="KW-1185">Reference proteome</keyword>
<evidence type="ECO:0000256" key="2">
    <source>
        <dbReference type="ARBA" id="ARBA00023315"/>
    </source>
</evidence>
<feature type="active site" description="Acyl-thioester intermediate" evidence="3">
    <location>
        <position position="152"/>
    </location>
</feature>
<dbReference type="EMBL" id="QWEH01000001">
    <property type="protein sequence ID" value="RHW35412.1"/>
    <property type="molecule type" value="Genomic_DNA"/>
</dbReference>
<dbReference type="GO" id="GO:0009249">
    <property type="term" value="P:protein lipoylation"/>
    <property type="evidence" value="ECO:0007669"/>
    <property type="project" value="UniProtKB-UniRule"/>
</dbReference>